<sequence>MNNNSYKLNTSKTLDNKILYICRYEYKYFLAKSNVIGVGLSYKIKNGNNTHKKCIRVFTRKKLPKNKLSSEDLVPYLYKGIPTDVVEDGFNVNFSLTNKIGPITAGYGISSIQKILVGTFGCLVKDNNLYYILSNNHILAGCNDNPIGTPIVQPSISFGGKYPEDTVANLSRFIPLKIATKTETPENLVDCAIAKIASKSLFSKKVTFLGTINGVTSPVLDLSVQKVGTTSELTYGKITTIGVTRLLKFSNDKHYLFKNQIITTKMGAPGDSGSILFDTNMNAIGMLVSGSDSSTTYNPISTILSSLNVSIVTS</sequence>
<name>A0A9P2G6G5_CLOBO</name>
<gene>
    <name evidence="1" type="ORF">CLG_B1589</name>
</gene>
<dbReference type="EMBL" id="ACSJ01000007">
    <property type="protein sequence ID" value="EES90830.1"/>
    <property type="molecule type" value="Genomic_DNA"/>
</dbReference>
<dbReference type="Gene3D" id="2.40.10.10">
    <property type="entry name" value="Trypsin-like serine proteases"/>
    <property type="match status" value="2"/>
</dbReference>
<evidence type="ECO:0000313" key="1">
    <source>
        <dbReference type="EMBL" id="EES90830.1"/>
    </source>
</evidence>
<dbReference type="RefSeq" id="WP_003375345.1">
    <property type="nucleotide sequence ID" value="NZ_ACSJ01000007.1"/>
</dbReference>
<dbReference type="AlphaFoldDB" id="A0A9P2G6G5"/>
<dbReference type="InterPro" id="IPR009003">
    <property type="entry name" value="Peptidase_S1_PA"/>
</dbReference>
<reference evidence="1 2" key="1">
    <citation type="submission" date="2009-10" db="EMBL/GenBank/DDBJ databases">
        <authorList>
            <person name="Shrivastava S."/>
            <person name="Brinkac L.B."/>
            <person name="Brown J.L."/>
            <person name="Bruce D.B."/>
            <person name="Detter C."/>
            <person name="Green L.D."/>
            <person name="Munk C.A."/>
            <person name="Rogers Y.C."/>
            <person name="Tapia R."/>
            <person name="Saunders E.S."/>
            <person name="Sims D.R."/>
            <person name="Smith L.A."/>
            <person name="Smith T.J."/>
            <person name="Sutton G."/>
            <person name="Brettin T."/>
        </authorList>
    </citation>
    <scope>NUCLEOTIDE SEQUENCE [LARGE SCALE GENOMIC DNA]</scope>
    <source>
        <strain evidence="2">D str. 1873</strain>
    </source>
</reference>
<comment type="caution">
    <text evidence="1">The sequence shown here is derived from an EMBL/GenBank/DDBJ whole genome shotgun (WGS) entry which is preliminary data.</text>
</comment>
<dbReference type="Proteomes" id="UP000006160">
    <property type="component" value="Unassembled WGS sequence"/>
</dbReference>
<accession>A0A9P2G6G5</accession>
<proteinExistence type="predicted"/>
<protein>
    <submittedName>
        <fullName evidence="1">Uncharacterized protein</fullName>
    </submittedName>
</protein>
<dbReference type="SUPFAM" id="SSF50494">
    <property type="entry name" value="Trypsin-like serine proteases"/>
    <property type="match status" value="1"/>
</dbReference>
<evidence type="ECO:0000313" key="2">
    <source>
        <dbReference type="Proteomes" id="UP000006160"/>
    </source>
</evidence>
<organism evidence="1 2">
    <name type="scientific">Clostridium botulinum D str. 1873</name>
    <dbReference type="NCBI Taxonomy" id="592027"/>
    <lineage>
        <taxon>Bacteria</taxon>
        <taxon>Bacillati</taxon>
        <taxon>Bacillota</taxon>
        <taxon>Clostridia</taxon>
        <taxon>Eubacteriales</taxon>
        <taxon>Clostridiaceae</taxon>
        <taxon>Clostridium</taxon>
    </lineage>
</organism>
<dbReference type="InterPro" id="IPR043504">
    <property type="entry name" value="Peptidase_S1_PA_chymotrypsin"/>
</dbReference>